<evidence type="ECO:0000256" key="1">
    <source>
        <dbReference type="SAM" id="Phobius"/>
    </source>
</evidence>
<proteinExistence type="predicted"/>
<keyword evidence="1" id="KW-0812">Transmembrane</keyword>
<comment type="caution">
    <text evidence="2">The sequence shown here is derived from an EMBL/GenBank/DDBJ whole genome shotgun (WGS) entry which is preliminary data.</text>
</comment>
<feature type="transmembrane region" description="Helical" evidence="1">
    <location>
        <begin position="241"/>
        <end position="258"/>
    </location>
</feature>
<accession>A0AAD7TN71</accession>
<sequence>MSIQASSDSAIVSRSVIQLAGLSEQQKNDVLESVLLAQAVANAHQSTQETEYDALAWYRGFIATIGNTAWVVQASEFTEICTTRTEGTVDKIILESLASDRAIDPEVYSSISKALLAFAAAGKGSPAAAVFDKASISSTAKFASFQIAAASTDGNDVILTIWAYFYSSDVEIGDSALWFRSQGASLSMKTSKLVLRLNTQIYAQVRALVHDKLNDANKLEAIVRLCSDSARWKFAASAPRWVWIMFLVSSAMVVASLTRKYDVILRYRQLE</sequence>
<dbReference type="Proteomes" id="UP001215151">
    <property type="component" value="Unassembled WGS sequence"/>
</dbReference>
<gene>
    <name evidence="2" type="ORF">ONZ51_g9435</name>
</gene>
<keyword evidence="1" id="KW-1133">Transmembrane helix</keyword>
<name>A0AAD7TN71_9APHY</name>
<protein>
    <submittedName>
        <fullName evidence="2">Uncharacterized protein</fullName>
    </submittedName>
</protein>
<keyword evidence="3" id="KW-1185">Reference proteome</keyword>
<evidence type="ECO:0000313" key="3">
    <source>
        <dbReference type="Proteomes" id="UP001215151"/>
    </source>
</evidence>
<reference evidence="2" key="1">
    <citation type="submission" date="2022-11" db="EMBL/GenBank/DDBJ databases">
        <title>Genome Sequence of Cubamyces cubensis.</title>
        <authorList>
            <person name="Buettner E."/>
        </authorList>
    </citation>
    <scope>NUCLEOTIDE SEQUENCE</scope>
    <source>
        <strain evidence="2">MPL-01</strain>
    </source>
</reference>
<keyword evidence="1" id="KW-0472">Membrane</keyword>
<organism evidence="2 3">
    <name type="scientific">Trametes cubensis</name>
    <dbReference type="NCBI Taxonomy" id="1111947"/>
    <lineage>
        <taxon>Eukaryota</taxon>
        <taxon>Fungi</taxon>
        <taxon>Dikarya</taxon>
        <taxon>Basidiomycota</taxon>
        <taxon>Agaricomycotina</taxon>
        <taxon>Agaricomycetes</taxon>
        <taxon>Polyporales</taxon>
        <taxon>Polyporaceae</taxon>
        <taxon>Trametes</taxon>
    </lineage>
</organism>
<dbReference type="EMBL" id="JAPEVG010000322">
    <property type="protein sequence ID" value="KAJ8468760.1"/>
    <property type="molecule type" value="Genomic_DNA"/>
</dbReference>
<evidence type="ECO:0000313" key="2">
    <source>
        <dbReference type="EMBL" id="KAJ8468760.1"/>
    </source>
</evidence>
<dbReference type="AlphaFoldDB" id="A0AAD7TN71"/>